<dbReference type="Proteomes" id="UP000198623">
    <property type="component" value="Unassembled WGS sequence"/>
</dbReference>
<organism evidence="1 2">
    <name type="scientific">Neptunomonas qingdaonensis</name>
    <dbReference type="NCBI Taxonomy" id="1045558"/>
    <lineage>
        <taxon>Bacteria</taxon>
        <taxon>Pseudomonadati</taxon>
        <taxon>Pseudomonadota</taxon>
        <taxon>Gammaproteobacteria</taxon>
        <taxon>Oceanospirillales</taxon>
        <taxon>Oceanospirillaceae</taxon>
        <taxon>Neptunomonas</taxon>
    </lineage>
</organism>
<reference evidence="2" key="1">
    <citation type="submission" date="2016-10" db="EMBL/GenBank/DDBJ databases">
        <authorList>
            <person name="Varghese N."/>
            <person name="Submissions S."/>
        </authorList>
    </citation>
    <scope>NUCLEOTIDE SEQUENCE [LARGE SCALE GENOMIC DNA]</scope>
    <source>
        <strain evidence="2">CGMCC 1.10971</strain>
    </source>
</reference>
<gene>
    <name evidence="1" type="ORF">SAMN05216175_11117</name>
</gene>
<name>A0A1I2TTQ0_9GAMM</name>
<keyword evidence="2" id="KW-1185">Reference proteome</keyword>
<dbReference type="OrthoDB" id="5587990at2"/>
<protein>
    <recommendedName>
        <fullName evidence="3">DUF4258 domain-containing protein</fullName>
    </recommendedName>
</protein>
<evidence type="ECO:0000313" key="2">
    <source>
        <dbReference type="Proteomes" id="UP000198623"/>
    </source>
</evidence>
<sequence>MNISKHASERIEQRSIPQVAIDLILDWGKVEHHRGSEVYHLDKKGMTQVKRYLGPLSEGPLAQLKSIYVVVDCGTVITVARKNQHSKRNRH</sequence>
<accession>A0A1I2TTQ0</accession>
<proteinExistence type="predicted"/>
<evidence type="ECO:0000313" key="1">
    <source>
        <dbReference type="EMBL" id="SFG68325.1"/>
    </source>
</evidence>
<evidence type="ECO:0008006" key="3">
    <source>
        <dbReference type="Google" id="ProtNLM"/>
    </source>
</evidence>
<dbReference type="AlphaFoldDB" id="A0A1I2TTQ0"/>
<dbReference type="STRING" id="1045558.SAMN05216175_11117"/>
<dbReference type="EMBL" id="FOOU01000011">
    <property type="protein sequence ID" value="SFG68325.1"/>
    <property type="molecule type" value="Genomic_DNA"/>
</dbReference>
<dbReference type="RefSeq" id="WP_090728881.1">
    <property type="nucleotide sequence ID" value="NZ_FOOU01000011.1"/>
</dbReference>